<feature type="region of interest" description="Disordered" evidence="1">
    <location>
        <begin position="1"/>
        <end position="194"/>
    </location>
</feature>
<proteinExistence type="predicted"/>
<protein>
    <submittedName>
        <fullName evidence="2">Uncharacterized protein</fullName>
    </submittedName>
</protein>
<feature type="compositionally biased region" description="Basic residues" evidence="1">
    <location>
        <begin position="71"/>
        <end position="80"/>
    </location>
</feature>
<evidence type="ECO:0000313" key="2">
    <source>
        <dbReference type="EMBL" id="CAG7657098.1"/>
    </source>
</evidence>
<evidence type="ECO:0000313" key="3">
    <source>
        <dbReference type="Proteomes" id="UP001153328"/>
    </source>
</evidence>
<sequence length="194" mass="20990">MVRKDLAGGRGPLLRQGGHDDGRPQGPEQGVRRQDRRHRARRRRDGPAQGQGAAGLRPGQGLPAGQQLHLGHARRTRPRLRRQEAGRRRAVVAALGLQHLPPDQAVRPEVPVGSRRLHPRPRQQGLRRPASRGQLVDAGLPHDGAAARLPGGRHPGGGPGQHRPGRPAVGRRPPGGARHHGPGGRRRLKKKRTA</sequence>
<feature type="compositionally biased region" description="Basic residues" evidence="1">
    <location>
        <begin position="177"/>
        <end position="194"/>
    </location>
</feature>
<reference evidence="2" key="1">
    <citation type="submission" date="2021-06" db="EMBL/GenBank/DDBJ databases">
        <authorList>
            <person name="Arsene-Ploetze F."/>
        </authorList>
    </citation>
    <scope>NUCLEOTIDE SEQUENCE</scope>
    <source>
        <strain evidence="2">SBRY1</strain>
    </source>
</reference>
<keyword evidence="3" id="KW-1185">Reference proteome</keyword>
<feature type="compositionally biased region" description="Basic residues" evidence="1">
    <location>
        <begin position="34"/>
        <end position="44"/>
    </location>
</feature>
<dbReference type="Proteomes" id="UP001153328">
    <property type="component" value="Unassembled WGS sequence"/>
</dbReference>
<dbReference type="EMBL" id="CAJVAX010000022">
    <property type="protein sequence ID" value="CAG7657098.1"/>
    <property type="molecule type" value="Genomic_DNA"/>
</dbReference>
<accession>A0A9W4H758</accession>
<feature type="compositionally biased region" description="Low complexity" evidence="1">
    <location>
        <begin position="166"/>
        <end position="176"/>
    </location>
</feature>
<name>A0A9W4H758_9ACTN</name>
<organism evidence="2 3">
    <name type="scientific">Actinacidiphila bryophytorum</name>
    <dbReference type="NCBI Taxonomy" id="1436133"/>
    <lineage>
        <taxon>Bacteria</taxon>
        <taxon>Bacillati</taxon>
        <taxon>Actinomycetota</taxon>
        <taxon>Actinomycetes</taxon>
        <taxon>Kitasatosporales</taxon>
        <taxon>Streptomycetaceae</taxon>
        <taxon>Actinacidiphila</taxon>
    </lineage>
</organism>
<evidence type="ECO:0000256" key="1">
    <source>
        <dbReference type="SAM" id="MobiDB-lite"/>
    </source>
</evidence>
<gene>
    <name evidence="2" type="ORF">SBRY_80176</name>
</gene>
<feature type="compositionally biased region" description="Low complexity" evidence="1">
    <location>
        <begin position="47"/>
        <end position="70"/>
    </location>
</feature>
<dbReference type="AlphaFoldDB" id="A0A9W4H758"/>
<comment type="caution">
    <text evidence="2">The sequence shown here is derived from an EMBL/GenBank/DDBJ whole genome shotgun (WGS) entry which is preliminary data.</text>
</comment>